<evidence type="ECO:0000256" key="2">
    <source>
        <dbReference type="ARBA" id="ARBA00022777"/>
    </source>
</evidence>
<evidence type="ECO:0000259" key="7">
    <source>
        <dbReference type="PROSITE" id="PS50109"/>
    </source>
</evidence>
<organism evidence="8 9">
    <name type="scientific">Candidatus Ruania gallistercoris</name>
    <dbReference type="NCBI Taxonomy" id="2838746"/>
    <lineage>
        <taxon>Bacteria</taxon>
        <taxon>Bacillati</taxon>
        <taxon>Actinomycetota</taxon>
        <taxon>Actinomycetes</taxon>
        <taxon>Micrococcales</taxon>
        <taxon>Ruaniaceae</taxon>
        <taxon>Ruania</taxon>
    </lineage>
</organism>
<feature type="chain" id="PRO_5039195804" evidence="6">
    <location>
        <begin position="34"/>
        <end position="413"/>
    </location>
</feature>
<keyword evidence="5" id="KW-0472">Membrane</keyword>
<dbReference type="PANTHER" id="PTHR24421:SF62">
    <property type="entry name" value="SENSORY TRANSDUCTION HISTIDINE KINASE"/>
    <property type="match status" value="1"/>
</dbReference>
<dbReference type="PROSITE" id="PS50109">
    <property type="entry name" value="HIS_KIN"/>
    <property type="match status" value="1"/>
</dbReference>
<feature type="signal peptide" evidence="6">
    <location>
        <begin position="1"/>
        <end position="33"/>
    </location>
</feature>
<evidence type="ECO:0000256" key="3">
    <source>
        <dbReference type="ARBA" id="ARBA00023012"/>
    </source>
</evidence>
<evidence type="ECO:0000256" key="1">
    <source>
        <dbReference type="ARBA" id="ARBA00022679"/>
    </source>
</evidence>
<dbReference type="AlphaFoldDB" id="A0A9D2J4A2"/>
<dbReference type="Gene3D" id="3.30.565.10">
    <property type="entry name" value="Histidine kinase-like ATPase, C-terminal domain"/>
    <property type="match status" value="1"/>
</dbReference>
<comment type="caution">
    <text evidence="8">The sequence shown here is derived from an EMBL/GenBank/DDBJ whole genome shotgun (WGS) entry which is preliminary data.</text>
</comment>
<feature type="transmembrane region" description="Helical" evidence="5">
    <location>
        <begin position="68"/>
        <end position="91"/>
    </location>
</feature>
<dbReference type="SUPFAM" id="SSF55874">
    <property type="entry name" value="ATPase domain of HSP90 chaperone/DNA topoisomerase II/histidine kinase"/>
    <property type="match status" value="1"/>
</dbReference>
<evidence type="ECO:0000256" key="4">
    <source>
        <dbReference type="SAM" id="MobiDB-lite"/>
    </source>
</evidence>
<evidence type="ECO:0000313" key="8">
    <source>
        <dbReference type="EMBL" id="HIZ36440.1"/>
    </source>
</evidence>
<dbReference type="InterPro" id="IPR011712">
    <property type="entry name" value="Sig_transdc_His_kin_sub3_dim/P"/>
</dbReference>
<accession>A0A9D2J4A2</accession>
<dbReference type="Pfam" id="PF02518">
    <property type="entry name" value="HATPase_c"/>
    <property type="match status" value="1"/>
</dbReference>
<dbReference type="InterPro" id="IPR003594">
    <property type="entry name" value="HATPase_dom"/>
</dbReference>
<dbReference type="InterPro" id="IPR036890">
    <property type="entry name" value="HATPase_C_sf"/>
</dbReference>
<keyword evidence="3" id="KW-0902">Two-component regulatory system</keyword>
<feature type="transmembrane region" description="Helical" evidence="5">
    <location>
        <begin position="139"/>
        <end position="159"/>
    </location>
</feature>
<dbReference type="GO" id="GO:0046983">
    <property type="term" value="F:protein dimerization activity"/>
    <property type="evidence" value="ECO:0007669"/>
    <property type="project" value="InterPro"/>
</dbReference>
<keyword evidence="2 8" id="KW-0418">Kinase</keyword>
<dbReference type="GO" id="GO:0000155">
    <property type="term" value="F:phosphorelay sensor kinase activity"/>
    <property type="evidence" value="ECO:0007669"/>
    <property type="project" value="InterPro"/>
</dbReference>
<keyword evidence="1" id="KW-0808">Transferase</keyword>
<dbReference type="InterPro" id="IPR050482">
    <property type="entry name" value="Sensor_HK_TwoCompSys"/>
</dbReference>
<evidence type="ECO:0000313" key="9">
    <source>
        <dbReference type="Proteomes" id="UP000824037"/>
    </source>
</evidence>
<feature type="compositionally biased region" description="Pro residues" evidence="4">
    <location>
        <begin position="403"/>
        <end position="413"/>
    </location>
</feature>
<feature type="transmembrane region" description="Helical" evidence="5">
    <location>
        <begin position="98"/>
        <end position="119"/>
    </location>
</feature>
<dbReference type="PANTHER" id="PTHR24421">
    <property type="entry name" value="NITRATE/NITRITE SENSOR PROTEIN NARX-RELATED"/>
    <property type="match status" value="1"/>
</dbReference>
<keyword evidence="5" id="KW-0812">Transmembrane</keyword>
<dbReference type="Pfam" id="PF07730">
    <property type="entry name" value="HisKA_3"/>
    <property type="match status" value="1"/>
</dbReference>
<evidence type="ECO:0000256" key="6">
    <source>
        <dbReference type="SAM" id="SignalP"/>
    </source>
</evidence>
<name>A0A9D2J4A2_9MICO</name>
<protein>
    <submittedName>
        <fullName evidence="8">Sensor histidine kinase</fullName>
    </submittedName>
</protein>
<dbReference type="EMBL" id="DXBY01000201">
    <property type="protein sequence ID" value="HIZ36440.1"/>
    <property type="molecule type" value="Genomic_DNA"/>
</dbReference>
<dbReference type="PIRSF" id="PIRSF037434">
    <property type="entry name" value="STHK_ChrS"/>
    <property type="match status" value="1"/>
</dbReference>
<sequence length="413" mass="43381">MTAPGTGRRQPSRTDWVLLLLPYLLLPASSAFAALSGDISTSEVPRTVVTGLALIAWHTYWTLTNQQWLAQALAPMAVYYLGLLAGCAVLLQVSIDYLVLYLVSYALAFVVLPGVWAYAGLGLAAVVPLIVPGPMNVTGSNVAITLGGVALAAAIGWSIRRLEAETAARQVALAELADAHVDLKRALADNMDLQDRLVAEARESGVTAERARIAADIHDTLAAALTGIVSQLEAVDAHAPADERVRARVQVSMDLARDALREARHSIHALRPAVLERHSLPGALSALVAELERTGSLPAAFHLVGDLPALSDATEDTLVRIAREALTNIRRHAGATRVHVTLSGLGDQVALDVVDDGAGFDRDQLPPGGHGLDLMLERARHLGGTLDIQTRPGGGTTITASLPGPPPAEGSDG</sequence>
<dbReference type="SMART" id="SM00387">
    <property type="entry name" value="HATPase_c"/>
    <property type="match status" value="1"/>
</dbReference>
<keyword evidence="6" id="KW-0732">Signal</keyword>
<dbReference type="CDD" id="cd16917">
    <property type="entry name" value="HATPase_UhpB-NarQ-NarX-like"/>
    <property type="match status" value="1"/>
</dbReference>
<dbReference type="InterPro" id="IPR005467">
    <property type="entry name" value="His_kinase_dom"/>
</dbReference>
<keyword evidence="5" id="KW-1133">Transmembrane helix</keyword>
<evidence type="ECO:0000256" key="5">
    <source>
        <dbReference type="SAM" id="Phobius"/>
    </source>
</evidence>
<gene>
    <name evidence="8" type="ORF">H9815_11730</name>
</gene>
<feature type="domain" description="Histidine kinase" evidence="7">
    <location>
        <begin position="216"/>
        <end position="406"/>
    </location>
</feature>
<reference evidence="8" key="2">
    <citation type="submission" date="2021-04" db="EMBL/GenBank/DDBJ databases">
        <authorList>
            <person name="Gilroy R."/>
        </authorList>
    </citation>
    <scope>NUCLEOTIDE SEQUENCE</scope>
    <source>
        <strain evidence="8">ChiGjej4B4-7305</strain>
    </source>
</reference>
<proteinExistence type="predicted"/>
<dbReference type="GO" id="GO:0016020">
    <property type="term" value="C:membrane"/>
    <property type="evidence" value="ECO:0007669"/>
    <property type="project" value="InterPro"/>
</dbReference>
<dbReference type="Gene3D" id="1.20.5.1930">
    <property type="match status" value="1"/>
</dbReference>
<reference evidence="8" key="1">
    <citation type="journal article" date="2021" name="PeerJ">
        <title>Extensive microbial diversity within the chicken gut microbiome revealed by metagenomics and culture.</title>
        <authorList>
            <person name="Gilroy R."/>
            <person name="Ravi A."/>
            <person name="Getino M."/>
            <person name="Pursley I."/>
            <person name="Horton D.L."/>
            <person name="Alikhan N.F."/>
            <person name="Baker D."/>
            <person name="Gharbi K."/>
            <person name="Hall N."/>
            <person name="Watson M."/>
            <person name="Adriaenssens E.M."/>
            <person name="Foster-Nyarko E."/>
            <person name="Jarju S."/>
            <person name="Secka A."/>
            <person name="Antonio M."/>
            <person name="Oren A."/>
            <person name="Chaudhuri R.R."/>
            <person name="La Ragione R."/>
            <person name="Hildebrand F."/>
            <person name="Pallen M.J."/>
        </authorList>
    </citation>
    <scope>NUCLEOTIDE SEQUENCE</scope>
    <source>
        <strain evidence="8">ChiGjej4B4-7305</strain>
    </source>
</reference>
<dbReference type="Proteomes" id="UP000824037">
    <property type="component" value="Unassembled WGS sequence"/>
</dbReference>
<dbReference type="InterPro" id="IPR017205">
    <property type="entry name" value="Sig_transdc_His_kinase_ChrS"/>
</dbReference>
<feature type="region of interest" description="Disordered" evidence="4">
    <location>
        <begin position="391"/>
        <end position="413"/>
    </location>
</feature>